<name>A0AAD3SMB5_NEPGR</name>
<protein>
    <submittedName>
        <fullName evidence="1">Uncharacterized protein</fullName>
    </submittedName>
</protein>
<sequence>MELLLKRCRRLGYLPQISPQRKTTFRTTVRAAKSEARGAKMAKASWMVSVSFFLSPPSLQSLMMDVHPKIQARAIISSQQSNNAAFKILSEVCSSRGVGSDCYARASPIHLIKPVSTVSFCTRRLTGYWVGPDFEDGWGFVEAFIYEIV</sequence>
<reference evidence="1" key="1">
    <citation type="submission" date="2023-05" db="EMBL/GenBank/DDBJ databases">
        <title>Nepenthes gracilis genome sequencing.</title>
        <authorList>
            <person name="Fukushima K."/>
        </authorList>
    </citation>
    <scope>NUCLEOTIDE SEQUENCE</scope>
    <source>
        <strain evidence="1">SING2019-196</strain>
    </source>
</reference>
<evidence type="ECO:0000313" key="1">
    <source>
        <dbReference type="EMBL" id="GMH13157.1"/>
    </source>
</evidence>
<organism evidence="1 2">
    <name type="scientific">Nepenthes gracilis</name>
    <name type="common">Slender pitcher plant</name>
    <dbReference type="NCBI Taxonomy" id="150966"/>
    <lineage>
        <taxon>Eukaryota</taxon>
        <taxon>Viridiplantae</taxon>
        <taxon>Streptophyta</taxon>
        <taxon>Embryophyta</taxon>
        <taxon>Tracheophyta</taxon>
        <taxon>Spermatophyta</taxon>
        <taxon>Magnoliopsida</taxon>
        <taxon>eudicotyledons</taxon>
        <taxon>Gunneridae</taxon>
        <taxon>Pentapetalae</taxon>
        <taxon>Caryophyllales</taxon>
        <taxon>Nepenthaceae</taxon>
        <taxon>Nepenthes</taxon>
    </lineage>
</organism>
<proteinExistence type="predicted"/>
<dbReference type="EMBL" id="BSYO01000012">
    <property type="protein sequence ID" value="GMH13157.1"/>
    <property type="molecule type" value="Genomic_DNA"/>
</dbReference>
<dbReference type="Proteomes" id="UP001279734">
    <property type="component" value="Unassembled WGS sequence"/>
</dbReference>
<keyword evidence="2" id="KW-1185">Reference proteome</keyword>
<accession>A0AAD3SMB5</accession>
<evidence type="ECO:0000313" key="2">
    <source>
        <dbReference type="Proteomes" id="UP001279734"/>
    </source>
</evidence>
<comment type="caution">
    <text evidence="1">The sequence shown here is derived from an EMBL/GenBank/DDBJ whole genome shotgun (WGS) entry which is preliminary data.</text>
</comment>
<gene>
    <name evidence="1" type="ORF">Nepgr_014998</name>
</gene>
<dbReference type="AlphaFoldDB" id="A0AAD3SMB5"/>